<evidence type="ECO:0000313" key="2">
    <source>
        <dbReference type="Proteomes" id="UP000663823"/>
    </source>
</evidence>
<comment type="caution">
    <text evidence="1">The sequence shown here is derived from an EMBL/GenBank/DDBJ whole genome shotgun (WGS) entry which is preliminary data.</text>
</comment>
<protein>
    <submittedName>
        <fullName evidence="1">Uncharacterized protein</fullName>
    </submittedName>
</protein>
<reference evidence="1" key="1">
    <citation type="submission" date="2021-02" db="EMBL/GenBank/DDBJ databases">
        <authorList>
            <person name="Nowell W R."/>
        </authorList>
    </citation>
    <scope>NUCLEOTIDE SEQUENCE</scope>
</reference>
<name>A0A820AN53_9BILA</name>
<gene>
    <name evidence="1" type="ORF">OTI717_LOCUS38257</name>
</gene>
<organism evidence="1 2">
    <name type="scientific">Rotaria sordida</name>
    <dbReference type="NCBI Taxonomy" id="392033"/>
    <lineage>
        <taxon>Eukaryota</taxon>
        <taxon>Metazoa</taxon>
        <taxon>Spiralia</taxon>
        <taxon>Gnathifera</taxon>
        <taxon>Rotifera</taxon>
        <taxon>Eurotatoria</taxon>
        <taxon>Bdelloidea</taxon>
        <taxon>Philodinida</taxon>
        <taxon>Philodinidae</taxon>
        <taxon>Rotaria</taxon>
    </lineage>
</organism>
<evidence type="ECO:0000313" key="1">
    <source>
        <dbReference type="EMBL" id="CAF4193441.1"/>
    </source>
</evidence>
<sequence length="66" mass="7782">MSTIDYIIKFLSIIIRATLYDLDEINRRIKLKKEVLIKNGETIFDLRAKLAIKKSNDQQNENDQQT</sequence>
<dbReference type="Proteomes" id="UP000663823">
    <property type="component" value="Unassembled WGS sequence"/>
</dbReference>
<dbReference type="EMBL" id="CAJOAX010020215">
    <property type="protein sequence ID" value="CAF4193441.1"/>
    <property type="molecule type" value="Genomic_DNA"/>
</dbReference>
<accession>A0A820AN53</accession>
<dbReference type="AlphaFoldDB" id="A0A820AN53"/>
<proteinExistence type="predicted"/>
<feature type="non-terminal residue" evidence="1">
    <location>
        <position position="66"/>
    </location>
</feature>